<comment type="similarity">
    <text evidence="1">Belongs to the small GTPase superfamily. Rab family.</text>
</comment>
<evidence type="ECO:0000256" key="5">
    <source>
        <dbReference type="ARBA" id="ARBA00023288"/>
    </source>
</evidence>
<dbReference type="PANTHER" id="PTHR47979">
    <property type="entry name" value="DRAB11-RELATED"/>
    <property type="match status" value="1"/>
</dbReference>
<keyword evidence="13" id="KW-1185">Reference proteome</keyword>
<feature type="region of interest" description="Disordered" evidence="12">
    <location>
        <begin position="184"/>
        <end position="208"/>
    </location>
</feature>
<dbReference type="GeneID" id="116295802"/>
<dbReference type="SMART" id="SM00173">
    <property type="entry name" value="RAS"/>
    <property type="match status" value="1"/>
</dbReference>
<dbReference type="SMART" id="SM00175">
    <property type="entry name" value="RAB"/>
    <property type="match status" value="1"/>
</dbReference>
<dbReference type="SUPFAM" id="SSF52540">
    <property type="entry name" value="P-loop containing nucleoside triphosphate hydrolases"/>
    <property type="match status" value="1"/>
</dbReference>
<dbReference type="GO" id="GO:0012505">
    <property type="term" value="C:endomembrane system"/>
    <property type="evidence" value="ECO:0007669"/>
    <property type="project" value="UniProtKB-SubCell"/>
</dbReference>
<evidence type="ECO:0000256" key="12">
    <source>
        <dbReference type="SAM" id="MobiDB-lite"/>
    </source>
</evidence>
<dbReference type="Proteomes" id="UP000515163">
    <property type="component" value="Unplaced"/>
</dbReference>
<sequence>MAGGRYDHYDYLYKIVLIGDSGVGKSSLLSRFTRNEFDLESKSTIGVEFATRSITVDGKVIKAQVWDTAGQERYRAITSAYYRGAVGAVLVYDLTKQKTFQDVERWLMEVREHADQSIVVMLVGNKCDLKHLRAIVTEDAKKYAEENSLSFIEASALDATNVEEAFQQTISKVHHVQLAKMKKELDQRGPEDKGTANRSAQNNQINLDQNSSSKNCCIIL</sequence>
<dbReference type="Gene3D" id="3.40.50.300">
    <property type="entry name" value="P-loop containing nucleotide triphosphate hydrolases"/>
    <property type="match status" value="1"/>
</dbReference>
<comment type="subunit">
    <text evidence="11">Interacts (GTP-bound form) with RAB11FIP1, RAB11FIP2, RAB11FIP3 and RAB11FIP4. Interacts (via the hypervariable C-terminal region) with ITGB1 (via the cytoplasmic region); the interaction is GTP-dependent. Interacts with ITGAV. Associates with the integrin alpha-V/beta-1 heterodimer. Interacts with VPS33B.</text>
</comment>
<dbReference type="OrthoDB" id="9989112at2759"/>
<evidence type="ECO:0000256" key="6">
    <source>
        <dbReference type="ARBA" id="ARBA00023289"/>
    </source>
</evidence>
<dbReference type="NCBIfam" id="TIGR00231">
    <property type="entry name" value="small_GTP"/>
    <property type="match status" value="1"/>
</dbReference>
<dbReference type="AlphaFoldDB" id="A0A6P8HW68"/>
<dbReference type="PROSITE" id="PS51419">
    <property type="entry name" value="RAB"/>
    <property type="match status" value="1"/>
</dbReference>
<keyword evidence="2" id="KW-0547">Nucleotide-binding</keyword>
<dbReference type="GO" id="GO:0005525">
    <property type="term" value="F:GTP binding"/>
    <property type="evidence" value="ECO:0007669"/>
    <property type="project" value="UniProtKB-KW"/>
</dbReference>
<feature type="compositionally biased region" description="Polar residues" evidence="12">
    <location>
        <begin position="196"/>
        <end position="208"/>
    </location>
</feature>
<comment type="subcellular location">
    <subcellularLocation>
        <location evidence="7">Cell projection</location>
        <location evidence="7">Pseudopodium membrane</location>
    </subcellularLocation>
    <subcellularLocation>
        <location evidence="8">Endomembrane system</location>
        <topology evidence="8">Lipid-anchor</topology>
    </subcellularLocation>
</comment>
<keyword evidence="4" id="KW-0472">Membrane</keyword>
<evidence type="ECO:0000256" key="7">
    <source>
        <dbReference type="ARBA" id="ARBA00037836"/>
    </source>
</evidence>
<gene>
    <name evidence="14" type="primary">LOC116295802</name>
</gene>
<keyword evidence="5" id="KW-0449">Lipoprotein</keyword>
<dbReference type="Pfam" id="PF00071">
    <property type="entry name" value="Ras"/>
    <property type="match status" value="1"/>
</dbReference>
<organism evidence="13 14">
    <name type="scientific">Actinia tenebrosa</name>
    <name type="common">Australian red waratah sea anemone</name>
    <dbReference type="NCBI Taxonomy" id="6105"/>
    <lineage>
        <taxon>Eukaryota</taxon>
        <taxon>Metazoa</taxon>
        <taxon>Cnidaria</taxon>
        <taxon>Anthozoa</taxon>
        <taxon>Hexacorallia</taxon>
        <taxon>Actiniaria</taxon>
        <taxon>Actiniidae</taxon>
        <taxon>Actinia</taxon>
    </lineage>
</organism>
<keyword evidence="3" id="KW-0342">GTP-binding</keyword>
<evidence type="ECO:0000256" key="10">
    <source>
        <dbReference type="ARBA" id="ARBA00055320"/>
    </source>
</evidence>
<name>A0A6P8HW68_ACTTE</name>
<evidence type="ECO:0000256" key="3">
    <source>
        <dbReference type="ARBA" id="ARBA00023134"/>
    </source>
</evidence>
<dbReference type="InterPro" id="IPR005225">
    <property type="entry name" value="Small_GTP-bd"/>
</dbReference>
<dbReference type="InterPro" id="IPR001806">
    <property type="entry name" value="Small_GTPase"/>
</dbReference>
<proteinExistence type="inferred from homology"/>
<dbReference type="GO" id="GO:0003924">
    <property type="term" value="F:GTPase activity"/>
    <property type="evidence" value="ECO:0007669"/>
    <property type="project" value="InterPro"/>
</dbReference>
<evidence type="ECO:0000313" key="14">
    <source>
        <dbReference type="RefSeq" id="XP_031559598.1"/>
    </source>
</evidence>
<dbReference type="PROSITE" id="PS51420">
    <property type="entry name" value="RHO"/>
    <property type="match status" value="1"/>
</dbReference>
<evidence type="ECO:0000256" key="2">
    <source>
        <dbReference type="ARBA" id="ARBA00022741"/>
    </source>
</evidence>
<evidence type="ECO:0000313" key="13">
    <source>
        <dbReference type="Proteomes" id="UP000515163"/>
    </source>
</evidence>
<dbReference type="SMART" id="SM00174">
    <property type="entry name" value="RHO"/>
    <property type="match status" value="1"/>
</dbReference>
<dbReference type="InParanoid" id="A0A6P8HW68"/>
<protein>
    <recommendedName>
        <fullName evidence="9">Ras-related protein Rab-25</fullName>
    </recommendedName>
</protein>
<evidence type="ECO:0000256" key="1">
    <source>
        <dbReference type="ARBA" id="ARBA00006270"/>
    </source>
</evidence>
<evidence type="ECO:0000256" key="11">
    <source>
        <dbReference type="ARBA" id="ARBA00064728"/>
    </source>
</evidence>
<comment type="function">
    <text evidence="10">The small GTPases Rab are key regulators of intracellular membrane trafficking, from the formation of transport vesicles to their fusion with membranes. Rabs cycle between an inactive GDP-bound form and an active GTP-bound form that is able to recruit to membranes different set of downstream effectors directly responsible for vesicle formation, movement, tethering and fusion. RAB25 regulates epithelial cell differentiation, proliferation and survival, thereby playing key roles in tumorigenesis. Promotes invasive migration of cells in which it functions to localize and maintain integrin alpha-V/beta-1 at the tips of extending pseudopodia. Involved in the regulation of epithelial morphogenesis through the control of CLDN4 expression and localization at tight junctions. May selectively regulate the apical recycling pathway. Together with MYO5B regulates transcytosis.</text>
</comment>
<accession>A0A6P8HW68</accession>
<dbReference type="GO" id="GO:0031260">
    <property type="term" value="C:pseudopodium membrane"/>
    <property type="evidence" value="ECO:0007669"/>
    <property type="project" value="UniProtKB-SubCell"/>
</dbReference>
<dbReference type="PROSITE" id="PS51421">
    <property type="entry name" value="RAS"/>
    <property type="match status" value="1"/>
</dbReference>
<dbReference type="PRINTS" id="PR00449">
    <property type="entry name" value="RASTRNSFRMNG"/>
</dbReference>
<dbReference type="CDD" id="cd01868">
    <property type="entry name" value="Rab11_like"/>
    <property type="match status" value="1"/>
</dbReference>
<evidence type="ECO:0000256" key="4">
    <source>
        <dbReference type="ARBA" id="ARBA00023136"/>
    </source>
</evidence>
<dbReference type="FunFam" id="3.40.50.300:FF:000067">
    <property type="entry name" value="ras-related protein RABA1f"/>
    <property type="match status" value="1"/>
</dbReference>
<dbReference type="InterPro" id="IPR050209">
    <property type="entry name" value="Rab_GTPases_membrane_traffic"/>
</dbReference>
<dbReference type="InterPro" id="IPR027417">
    <property type="entry name" value="P-loop_NTPase"/>
</dbReference>
<feature type="compositionally biased region" description="Basic and acidic residues" evidence="12">
    <location>
        <begin position="184"/>
        <end position="195"/>
    </location>
</feature>
<evidence type="ECO:0000256" key="9">
    <source>
        <dbReference type="ARBA" id="ARBA00039508"/>
    </source>
</evidence>
<dbReference type="SMART" id="SM00176">
    <property type="entry name" value="RAN"/>
    <property type="match status" value="1"/>
</dbReference>
<evidence type="ECO:0000256" key="8">
    <source>
        <dbReference type="ARBA" id="ARBA00037868"/>
    </source>
</evidence>
<reference evidence="14" key="1">
    <citation type="submission" date="2025-08" db="UniProtKB">
        <authorList>
            <consortium name="RefSeq"/>
        </authorList>
    </citation>
    <scope>IDENTIFICATION</scope>
    <source>
        <tissue evidence="14">Tentacle</tissue>
    </source>
</reference>
<keyword evidence="6" id="KW-0636">Prenylation</keyword>
<dbReference type="RefSeq" id="XP_031559598.1">
    <property type="nucleotide sequence ID" value="XM_031703738.1"/>
</dbReference>
<dbReference type="KEGG" id="aten:116295802"/>